<dbReference type="PRINTS" id="PR00296">
    <property type="entry name" value="CYCLINKINASE"/>
</dbReference>
<organism evidence="6 7">
    <name type="scientific">Synchytrium microbalum</name>
    <dbReference type="NCBI Taxonomy" id="1806994"/>
    <lineage>
        <taxon>Eukaryota</taxon>
        <taxon>Fungi</taxon>
        <taxon>Fungi incertae sedis</taxon>
        <taxon>Chytridiomycota</taxon>
        <taxon>Chytridiomycota incertae sedis</taxon>
        <taxon>Chytridiomycetes</taxon>
        <taxon>Synchytriales</taxon>
        <taxon>Synchytriaceae</taxon>
        <taxon>Synchytrium</taxon>
    </lineage>
</organism>
<dbReference type="Proteomes" id="UP000319731">
    <property type="component" value="Unassembled WGS sequence"/>
</dbReference>
<evidence type="ECO:0000256" key="5">
    <source>
        <dbReference type="SAM" id="MobiDB-lite"/>
    </source>
</evidence>
<dbReference type="Pfam" id="PF01111">
    <property type="entry name" value="CKS"/>
    <property type="match status" value="1"/>
</dbReference>
<evidence type="ECO:0000256" key="3">
    <source>
        <dbReference type="ARBA" id="ARBA00023306"/>
    </source>
</evidence>
<reference evidence="6 7" key="1">
    <citation type="journal article" date="2019" name="Sci. Rep.">
        <title>Comparative genomics of chytrid fungi reveal insights into the obligate biotrophic and pathogenic lifestyle of Synchytrium endobioticum.</title>
        <authorList>
            <person name="van de Vossenberg B.T.L.H."/>
            <person name="Warris S."/>
            <person name="Nguyen H.D.T."/>
            <person name="van Gent-Pelzer M.P.E."/>
            <person name="Joly D.L."/>
            <person name="van de Geest H.C."/>
            <person name="Bonants P.J.M."/>
            <person name="Smith D.S."/>
            <person name="Levesque C.A."/>
            <person name="van der Lee T.A.J."/>
        </authorList>
    </citation>
    <scope>NUCLEOTIDE SEQUENCE [LARGE SCALE GENOMIC DNA]</scope>
    <source>
        <strain evidence="6 7">JEL517</strain>
    </source>
</reference>
<feature type="compositionally biased region" description="Polar residues" evidence="5">
    <location>
        <begin position="118"/>
        <end position="131"/>
    </location>
</feature>
<proteinExistence type="inferred from homology"/>
<dbReference type="OrthoDB" id="440676at2759"/>
<evidence type="ECO:0000256" key="1">
    <source>
        <dbReference type="ARBA" id="ARBA00007782"/>
    </source>
</evidence>
<comment type="caution">
    <text evidence="6">The sequence shown here is derived from an EMBL/GenBank/DDBJ whole genome shotgun (WGS) entry which is preliminary data.</text>
</comment>
<keyword evidence="3 4" id="KW-0131">Cell cycle</keyword>
<evidence type="ECO:0000256" key="4">
    <source>
        <dbReference type="RuleBase" id="RU311113"/>
    </source>
</evidence>
<dbReference type="EMBL" id="QEAO01000005">
    <property type="protein sequence ID" value="TPX36377.1"/>
    <property type="molecule type" value="Genomic_DNA"/>
</dbReference>
<gene>
    <name evidence="6" type="ORF">SmJEL517_g01455</name>
</gene>
<dbReference type="SMART" id="SM01084">
    <property type="entry name" value="CKS"/>
    <property type="match status" value="1"/>
</dbReference>
<dbReference type="FunFam" id="3.30.170.10:FF:000001">
    <property type="entry name" value="Cyclin-dependent kinases regulatory subunit"/>
    <property type="match status" value="1"/>
</dbReference>
<comment type="similarity">
    <text evidence="1 4">Belongs to the CKS family.</text>
</comment>
<name>A0A507C5T4_9FUNG</name>
<protein>
    <recommendedName>
        <fullName evidence="4">Cyclin-dependent kinases regulatory subunit</fullName>
    </recommendedName>
</protein>
<accession>A0A507C5T4</accession>
<dbReference type="GeneID" id="42002680"/>
<dbReference type="SUPFAM" id="SSF55637">
    <property type="entry name" value="Cell cycle regulatory proteins"/>
    <property type="match status" value="1"/>
</dbReference>
<dbReference type="Gene3D" id="3.30.170.10">
    <property type="entry name" value="Cyclin-dependent kinase, regulatory subunit"/>
    <property type="match status" value="1"/>
</dbReference>
<dbReference type="PANTHER" id="PTHR23415">
    <property type="entry name" value="CYCLIN-DEPENDENT KINASES REGULATORY SUBUNIT/60S RIBOSOME SUBUNIT BIOGENESIS PROTEIN NIP7"/>
    <property type="match status" value="1"/>
</dbReference>
<evidence type="ECO:0000256" key="2">
    <source>
        <dbReference type="ARBA" id="ARBA00022618"/>
    </source>
</evidence>
<comment type="function">
    <text evidence="4">Binds to the catalytic subunit of the cyclin dependent kinases and is essential for their biological function.</text>
</comment>
<keyword evidence="2 4" id="KW-0132">Cell division</keyword>
<feature type="compositionally biased region" description="Polar residues" evidence="5">
    <location>
        <begin position="210"/>
        <end position="221"/>
    </location>
</feature>
<sequence>MLGQNYNRRPPLLKSNSMTNKVTDVDIMQPYYAFLQSHPDLTNNIYYSPRYSDDHHEYRHVILPLQLFRAIPEVMKDRLLTEQEWRSLGITQSLGWEHYEIHKPEPHIFMFKRDLEKPSSQQMEIQSTQEGIPSIEEPMTHESELEPLSEGMVIEDDPRILLEMDGEMCEIVNKFSDDGEASKAQQRKRTSQSQPTNDDPKIRRNRGKSDQQPQLITSSSAAADEDEPGPKRRRSTRKK</sequence>
<feature type="region of interest" description="Disordered" evidence="5">
    <location>
        <begin position="118"/>
        <end position="150"/>
    </location>
</feature>
<evidence type="ECO:0000313" key="7">
    <source>
        <dbReference type="Proteomes" id="UP000319731"/>
    </source>
</evidence>
<dbReference type="InterPro" id="IPR000789">
    <property type="entry name" value="Cyclin-dep_kinase_reg-sub"/>
</dbReference>
<dbReference type="InterPro" id="IPR036858">
    <property type="entry name" value="Cyclin-dep_kinase_reg-sub_sf"/>
</dbReference>
<dbReference type="RefSeq" id="XP_031026690.1">
    <property type="nucleotide sequence ID" value="XM_031167383.1"/>
</dbReference>
<feature type="region of interest" description="Disordered" evidence="5">
    <location>
        <begin position="177"/>
        <end position="239"/>
    </location>
</feature>
<dbReference type="AlphaFoldDB" id="A0A507C5T4"/>
<dbReference type="GO" id="GO:0051301">
    <property type="term" value="P:cell division"/>
    <property type="evidence" value="ECO:0007669"/>
    <property type="project" value="UniProtKB-UniRule"/>
</dbReference>
<dbReference type="STRING" id="1806994.A0A507C5T4"/>
<keyword evidence="7" id="KW-1185">Reference proteome</keyword>
<dbReference type="GO" id="GO:0016538">
    <property type="term" value="F:cyclin-dependent protein serine/threonine kinase regulator activity"/>
    <property type="evidence" value="ECO:0007669"/>
    <property type="project" value="InterPro"/>
</dbReference>
<evidence type="ECO:0000313" key="6">
    <source>
        <dbReference type="EMBL" id="TPX36377.1"/>
    </source>
</evidence>